<dbReference type="EMBL" id="SOFY01000061">
    <property type="protein sequence ID" value="TFC44857.1"/>
    <property type="molecule type" value="Genomic_DNA"/>
</dbReference>
<accession>A0AAQ2C5J5</accession>
<evidence type="ECO:0000259" key="1">
    <source>
        <dbReference type="Pfam" id="PF13845"/>
    </source>
</evidence>
<dbReference type="RefSeq" id="WP_134451580.1">
    <property type="nucleotide sequence ID" value="NZ_SOFY01000061.1"/>
</dbReference>
<evidence type="ECO:0000313" key="3">
    <source>
        <dbReference type="Proteomes" id="UP000297403"/>
    </source>
</evidence>
<dbReference type="InterPro" id="IPR026004">
    <property type="entry name" value="Septum_form"/>
</dbReference>
<comment type="caution">
    <text evidence="2">The sequence shown here is derived from an EMBL/GenBank/DDBJ whole genome shotgun (WGS) entry which is preliminary data.</text>
</comment>
<reference evidence="2 3" key="1">
    <citation type="submission" date="2019-03" db="EMBL/GenBank/DDBJ databases">
        <title>Genomics of glacier-inhabiting Cryobacterium strains.</title>
        <authorList>
            <person name="Liu Q."/>
            <person name="Xin Y.-H."/>
        </authorList>
    </citation>
    <scope>NUCLEOTIDE SEQUENCE [LARGE SCALE GENOMIC DNA]</scope>
    <source>
        <strain evidence="3">TMT1-22</strain>
    </source>
</reference>
<organism evidence="2 3">
    <name type="scientific">Cryobacterium shii</name>
    <dbReference type="NCBI Taxonomy" id="1259235"/>
    <lineage>
        <taxon>Bacteria</taxon>
        <taxon>Bacillati</taxon>
        <taxon>Actinomycetota</taxon>
        <taxon>Actinomycetes</taxon>
        <taxon>Micrococcales</taxon>
        <taxon>Microbacteriaceae</taxon>
        <taxon>Cryobacterium</taxon>
    </lineage>
</organism>
<dbReference type="Pfam" id="PF13845">
    <property type="entry name" value="Septum_form"/>
    <property type="match status" value="1"/>
</dbReference>
<name>A0AAQ2C5J5_9MICO</name>
<protein>
    <recommendedName>
        <fullName evidence="1">Septum formation-related domain-containing protein</fullName>
    </recommendedName>
</protein>
<gene>
    <name evidence="2" type="ORF">E3O49_11135</name>
</gene>
<proteinExistence type="predicted"/>
<dbReference type="Proteomes" id="UP000297403">
    <property type="component" value="Unassembled WGS sequence"/>
</dbReference>
<feature type="domain" description="Septum formation-related" evidence="1">
    <location>
        <begin position="39"/>
        <end position="137"/>
    </location>
</feature>
<keyword evidence="3" id="KW-1185">Reference proteome</keyword>
<evidence type="ECO:0000313" key="2">
    <source>
        <dbReference type="EMBL" id="TFC44857.1"/>
    </source>
</evidence>
<sequence length="155" mass="16090">MLPTVPVTAAPRTLSPLATVSPVTALLAGDCLTDSADEATHDDTEATKEDAGVDADVRTIPVLPCSETHDFEVFDRFPVAGEAFPGDMAVTAAAESGCASGFEGFTGMPYQDSSLDLDYFTPTERSWAEPGGRNVVCLIFDPSGAGTGSLKGAER</sequence>
<dbReference type="AlphaFoldDB" id="A0AAQ2C5J5"/>